<dbReference type="AlphaFoldDB" id="A0AAV4B2L9"/>
<keyword evidence="1" id="KW-0472">Membrane</keyword>
<name>A0AAV4B2L9_9GAST</name>
<keyword evidence="1" id="KW-0812">Transmembrane</keyword>
<evidence type="ECO:0008006" key="4">
    <source>
        <dbReference type="Google" id="ProtNLM"/>
    </source>
</evidence>
<keyword evidence="1" id="KW-1133">Transmembrane helix</keyword>
<organism evidence="2 3">
    <name type="scientific">Plakobranchus ocellatus</name>
    <dbReference type="NCBI Taxonomy" id="259542"/>
    <lineage>
        <taxon>Eukaryota</taxon>
        <taxon>Metazoa</taxon>
        <taxon>Spiralia</taxon>
        <taxon>Lophotrochozoa</taxon>
        <taxon>Mollusca</taxon>
        <taxon>Gastropoda</taxon>
        <taxon>Heterobranchia</taxon>
        <taxon>Euthyneura</taxon>
        <taxon>Panpulmonata</taxon>
        <taxon>Sacoglossa</taxon>
        <taxon>Placobranchoidea</taxon>
        <taxon>Plakobranchidae</taxon>
        <taxon>Plakobranchus</taxon>
    </lineage>
</organism>
<gene>
    <name evidence="2" type="ORF">PoB_003987300</name>
</gene>
<reference evidence="2 3" key="1">
    <citation type="journal article" date="2021" name="Elife">
        <title>Chloroplast acquisition without the gene transfer in kleptoplastic sea slugs, Plakobranchus ocellatus.</title>
        <authorList>
            <person name="Maeda T."/>
            <person name="Takahashi S."/>
            <person name="Yoshida T."/>
            <person name="Shimamura S."/>
            <person name="Takaki Y."/>
            <person name="Nagai Y."/>
            <person name="Toyoda A."/>
            <person name="Suzuki Y."/>
            <person name="Arimoto A."/>
            <person name="Ishii H."/>
            <person name="Satoh N."/>
            <person name="Nishiyama T."/>
            <person name="Hasebe M."/>
            <person name="Maruyama T."/>
            <person name="Minagawa J."/>
            <person name="Obokata J."/>
            <person name="Shigenobu S."/>
        </authorList>
    </citation>
    <scope>NUCLEOTIDE SEQUENCE [LARGE SCALE GENOMIC DNA]</scope>
</reference>
<keyword evidence="3" id="KW-1185">Reference proteome</keyword>
<dbReference type="Proteomes" id="UP000735302">
    <property type="component" value="Unassembled WGS sequence"/>
</dbReference>
<proteinExistence type="predicted"/>
<comment type="caution">
    <text evidence="2">The sequence shown here is derived from an EMBL/GenBank/DDBJ whole genome shotgun (WGS) entry which is preliminary data.</text>
</comment>
<feature type="transmembrane region" description="Helical" evidence="1">
    <location>
        <begin position="64"/>
        <end position="85"/>
    </location>
</feature>
<evidence type="ECO:0000256" key="1">
    <source>
        <dbReference type="SAM" id="Phobius"/>
    </source>
</evidence>
<evidence type="ECO:0000313" key="2">
    <source>
        <dbReference type="EMBL" id="GFO13368.1"/>
    </source>
</evidence>
<evidence type="ECO:0000313" key="3">
    <source>
        <dbReference type="Proteomes" id="UP000735302"/>
    </source>
</evidence>
<protein>
    <recommendedName>
        <fullName evidence="4">Secreted protein</fullName>
    </recommendedName>
</protein>
<accession>A0AAV4B2L9</accession>
<dbReference type="EMBL" id="BLXT01004484">
    <property type="protein sequence ID" value="GFO13368.1"/>
    <property type="molecule type" value="Genomic_DNA"/>
</dbReference>
<sequence>MNPRQGLRSWTLLGAYVVSRSPANWGYAQPMLTPKSRRCSGTNIFNGIVPGHLVAASTIVRINLFLLFVSFFTSCNVSSFSMASLNFS</sequence>